<feature type="compositionally biased region" description="Basic and acidic residues" evidence="1">
    <location>
        <begin position="50"/>
        <end position="64"/>
    </location>
</feature>
<feature type="region of interest" description="Disordered" evidence="1">
    <location>
        <begin position="26"/>
        <end position="76"/>
    </location>
</feature>
<reference evidence="3 4" key="1">
    <citation type="journal article" date="2014" name="Curr. Biol.">
        <title>The genome of the clonal raider ant Cerapachys biroi.</title>
        <authorList>
            <person name="Oxley P.R."/>
            <person name="Ji L."/>
            <person name="Fetter-Pruneda I."/>
            <person name="McKenzie S.K."/>
            <person name="Li C."/>
            <person name="Hu H."/>
            <person name="Zhang G."/>
            <person name="Kronauer D.J."/>
        </authorList>
    </citation>
    <scope>NUCLEOTIDE SEQUENCE [LARGE SCALE GENOMIC DNA]</scope>
</reference>
<dbReference type="EMBL" id="KK107250">
    <property type="protein sequence ID" value="EZA54324.1"/>
    <property type="molecule type" value="Genomic_DNA"/>
</dbReference>
<name>A0A026WGW7_OOCBI</name>
<feature type="signal peptide" evidence="2">
    <location>
        <begin position="1"/>
        <end position="26"/>
    </location>
</feature>
<keyword evidence="2" id="KW-0732">Signal</keyword>
<protein>
    <submittedName>
        <fullName evidence="3">Uncharacterized protein</fullName>
    </submittedName>
</protein>
<dbReference type="OrthoDB" id="10071013at2759"/>
<feature type="compositionally biased region" description="Polar residues" evidence="1">
    <location>
        <begin position="30"/>
        <end position="49"/>
    </location>
</feature>
<evidence type="ECO:0000256" key="1">
    <source>
        <dbReference type="SAM" id="MobiDB-lite"/>
    </source>
</evidence>
<organism evidence="3 4">
    <name type="scientific">Ooceraea biroi</name>
    <name type="common">Clonal raider ant</name>
    <name type="synonym">Cerapachys biroi</name>
    <dbReference type="NCBI Taxonomy" id="2015173"/>
    <lineage>
        <taxon>Eukaryota</taxon>
        <taxon>Metazoa</taxon>
        <taxon>Ecdysozoa</taxon>
        <taxon>Arthropoda</taxon>
        <taxon>Hexapoda</taxon>
        <taxon>Insecta</taxon>
        <taxon>Pterygota</taxon>
        <taxon>Neoptera</taxon>
        <taxon>Endopterygota</taxon>
        <taxon>Hymenoptera</taxon>
        <taxon>Apocrita</taxon>
        <taxon>Aculeata</taxon>
        <taxon>Formicoidea</taxon>
        <taxon>Formicidae</taxon>
        <taxon>Dorylinae</taxon>
        <taxon>Ooceraea</taxon>
    </lineage>
</organism>
<evidence type="ECO:0000313" key="4">
    <source>
        <dbReference type="Proteomes" id="UP000053097"/>
    </source>
</evidence>
<evidence type="ECO:0000313" key="3">
    <source>
        <dbReference type="EMBL" id="EZA54324.1"/>
    </source>
</evidence>
<dbReference type="Proteomes" id="UP000053097">
    <property type="component" value="Unassembled WGS sequence"/>
</dbReference>
<accession>A0A026WGW7</accession>
<gene>
    <name evidence="3" type="ORF">X777_05554</name>
</gene>
<sequence>MAAIDFPYLLLLITLFTVALTSSVKAGPDGTSSMSPDFDQGSSPKSFSSEVEHHTPAEKKESKVRITLCENARSRP</sequence>
<keyword evidence="4" id="KW-1185">Reference proteome</keyword>
<evidence type="ECO:0000256" key="2">
    <source>
        <dbReference type="SAM" id="SignalP"/>
    </source>
</evidence>
<dbReference type="AlphaFoldDB" id="A0A026WGW7"/>
<proteinExistence type="predicted"/>
<feature type="chain" id="PRO_5001545578" evidence="2">
    <location>
        <begin position="27"/>
        <end position="76"/>
    </location>
</feature>